<dbReference type="PROSITE" id="PS51186">
    <property type="entry name" value="GNAT"/>
    <property type="match status" value="1"/>
</dbReference>
<accession>A0ABN2J2K0</accession>
<dbReference type="InterPro" id="IPR000182">
    <property type="entry name" value="GNAT_dom"/>
</dbReference>
<keyword evidence="3" id="KW-1185">Reference proteome</keyword>
<dbReference type="Gene3D" id="3.40.630.30">
    <property type="match status" value="1"/>
</dbReference>
<evidence type="ECO:0000313" key="3">
    <source>
        <dbReference type="Proteomes" id="UP001500383"/>
    </source>
</evidence>
<dbReference type="Pfam" id="PF24553">
    <property type="entry name" value="Rv0428c_C"/>
    <property type="match status" value="1"/>
</dbReference>
<feature type="domain" description="N-acetyltransferase" evidence="1">
    <location>
        <begin position="207"/>
        <end position="368"/>
    </location>
</feature>
<protein>
    <submittedName>
        <fullName evidence="2">GNAT family N-acetyltransferase</fullName>
    </submittedName>
</protein>
<dbReference type="SUPFAM" id="SSF55729">
    <property type="entry name" value="Acyl-CoA N-acyltransferases (Nat)"/>
    <property type="match status" value="1"/>
</dbReference>
<comment type="caution">
    <text evidence="2">The sequence shown here is derived from an EMBL/GenBank/DDBJ whole genome shotgun (WGS) entry which is preliminary data.</text>
</comment>
<dbReference type="Proteomes" id="UP001500383">
    <property type="component" value="Unassembled WGS sequence"/>
</dbReference>
<name>A0ABN2J2K0_9ACTN</name>
<dbReference type="EMBL" id="BAAAQG010000015">
    <property type="protein sequence ID" value="GAA1716728.1"/>
    <property type="molecule type" value="Genomic_DNA"/>
</dbReference>
<dbReference type="InterPro" id="IPR056935">
    <property type="entry name" value="Rv0428c-like_C"/>
</dbReference>
<proteinExistence type="predicted"/>
<evidence type="ECO:0000259" key="1">
    <source>
        <dbReference type="PROSITE" id="PS51186"/>
    </source>
</evidence>
<gene>
    <name evidence="2" type="ORF">GCM10009831_28190</name>
</gene>
<reference evidence="2 3" key="1">
    <citation type="journal article" date="2019" name="Int. J. Syst. Evol. Microbiol.">
        <title>The Global Catalogue of Microorganisms (GCM) 10K type strain sequencing project: providing services to taxonomists for standard genome sequencing and annotation.</title>
        <authorList>
            <consortium name="The Broad Institute Genomics Platform"/>
            <consortium name="The Broad Institute Genome Sequencing Center for Infectious Disease"/>
            <person name="Wu L."/>
            <person name="Ma J."/>
        </authorList>
    </citation>
    <scope>NUCLEOTIDE SEQUENCE [LARGE SCALE GENOMIC DNA]</scope>
    <source>
        <strain evidence="2 3">JCM 16002</strain>
    </source>
</reference>
<evidence type="ECO:0000313" key="2">
    <source>
        <dbReference type="EMBL" id="GAA1716728.1"/>
    </source>
</evidence>
<sequence>MAEQDRGLADRSRWNAGRRVETGMRVVVRRHLEAGQSSHLYTDVIGHVIALDPELVVRRESGEEERIPDSDIAVLKVLPPRPVRARDVRAHEYAGALAWPGTEFELVDGWFCRAGDDWSYRGNSAVPVLPWASCAELDGVRDWYAARSLPLRLVAVDRLVRADRMILDGVPVDPARVNADRELLLCTADSRELLARVDATVPADARPEVVLADSPDDDWLALYHATAGLDPDRVRPAMLATAGLGGAAQAGAGSESGVPGPGGHVVFARVEHDGELAAIARGAVTAGPDGAPRVAVSCVQTADAHRRRGLAEVGTGALVEWGRSLGAEECHLHVFADNSAGRGLWAKLGLAPHHSMRHLVVVEGSAPPSARSDPG</sequence>
<dbReference type="InterPro" id="IPR056934">
    <property type="entry name" value="SH3_Rv0428c"/>
</dbReference>
<dbReference type="InterPro" id="IPR016181">
    <property type="entry name" value="Acyl_CoA_acyltransferase"/>
</dbReference>
<dbReference type="Pfam" id="PF24551">
    <property type="entry name" value="SH3_Rv0428c"/>
    <property type="match status" value="1"/>
</dbReference>
<dbReference type="RefSeq" id="WP_344392897.1">
    <property type="nucleotide sequence ID" value="NZ_BAAAQG010000015.1"/>
</dbReference>
<organism evidence="2 3">
    <name type="scientific">Dietzia cercidiphylli</name>
    <dbReference type="NCBI Taxonomy" id="498199"/>
    <lineage>
        <taxon>Bacteria</taxon>
        <taxon>Bacillati</taxon>
        <taxon>Actinomycetota</taxon>
        <taxon>Actinomycetes</taxon>
        <taxon>Mycobacteriales</taxon>
        <taxon>Dietziaceae</taxon>
        <taxon>Dietzia</taxon>
    </lineage>
</organism>